<keyword evidence="1" id="KW-0444">Lipid biosynthesis</keyword>
<evidence type="ECO:0000256" key="2">
    <source>
        <dbReference type="ARBA" id="ARBA00022801"/>
    </source>
</evidence>
<evidence type="ECO:0000256" key="3">
    <source>
        <dbReference type="ARBA" id="ARBA00023098"/>
    </source>
</evidence>
<evidence type="ECO:0000256" key="1">
    <source>
        <dbReference type="ARBA" id="ARBA00022516"/>
    </source>
</evidence>
<dbReference type="EMBL" id="BAAAEO010000003">
    <property type="protein sequence ID" value="GAA0553730.1"/>
    <property type="molecule type" value="Genomic_DNA"/>
</dbReference>
<reference evidence="5 6" key="1">
    <citation type="journal article" date="2019" name="Int. J. Syst. Evol. Microbiol.">
        <title>The Global Catalogue of Microorganisms (GCM) 10K type strain sequencing project: providing services to taxonomists for standard genome sequencing and annotation.</title>
        <authorList>
            <consortium name="The Broad Institute Genomics Platform"/>
            <consortium name="The Broad Institute Genome Sequencing Center for Infectious Disease"/>
            <person name="Wu L."/>
            <person name="Ma J."/>
        </authorList>
    </citation>
    <scope>NUCLEOTIDE SEQUENCE [LARGE SCALE GENOMIC DNA]</scope>
    <source>
        <strain evidence="5 6">JCM 14331</strain>
    </source>
</reference>
<name>A0ABN1DW23_9GAMM</name>
<dbReference type="InterPro" id="IPR007431">
    <property type="entry name" value="ACP_PD"/>
</dbReference>
<keyword evidence="4" id="KW-0275">Fatty acid biosynthesis</keyword>
<evidence type="ECO:0000256" key="4">
    <source>
        <dbReference type="ARBA" id="ARBA00023160"/>
    </source>
</evidence>
<evidence type="ECO:0000313" key="5">
    <source>
        <dbReference type="EMBL" id="GAA0553730.1"/>
    </source>
</evidence>
<organism evidence="5 6">
    <name type="scientific">Rheinheimera aquimaris</name>
    <dbReference type="NCBI Taxonomy" id="412437"/>
    <lineage>
        <taxon>Bacteria</taxon>
        <taxon>Pseudomonadati</taxon>
        <taxon>Pseudomonadota</taxon>
        <taxon>Gammaproteobacteria</taxon>
        <taxon>Chromatiales</taxon>
        <taxon>Chromatiaceae</taxon>
        <taxon>Rheinheimera</taxon>
    </lineage>
</organism>
<keyword evidence="6" id="KW-1185">Reference proteome</keyword>
<dbReference type="Proteomes" id="UP001501169">
    <property type="component" value="Unassembled WGS sequence"/>
</dbReference>
<dbReference type="PANTHER" id="PTHR38764">
    <property type="entry name" value="ACYL CARRIER PROTEIN PHOSPHODIESTERASE"/>
    <property type="match status" value="1"/>
</dbReference>
<protein>
    <submittedName>
        <fullName evidence="5">ACP phosphodiesterase</fullName>
    </submittedName>
</protein>
<keyword evidence="2" id="KW-0378">Hydrolase</keyword>
<accession>A0ABN1DW23</accession>
<dbReference type="PANTHER" id="PTHR38764:SF1">
    <property type="entry name" value="ACYL CARRIER PROTEIN PHOSPHODIESTERASE"/>
    <property type="match status" value="1"/>
</dbReference>
<proteinExistence type="predicted"/>
<evidence type="ECO:0000313" key="6">
    <source>
        <dbReference type="Proteomes" id="UP001501169"/>
    </source>
</evidence>
<keyword evidence="3" id="KW-0443">Lipid metabolism</keyword>
<comment type="caution">
    <text evidence="5">The sequence shown here is derived from an EMBL/GenBank/DDBJ whole genome shotgun (WGS) entry which is preliminary data.</text>
</comment>
<dbReference type="PIRSF" id="PIRSF011489">
    <property type="entry name" value="DUF479"/>
    <property type="match status" value="1"/>
</dbReference>
<sequence>MNYLAHIALSQPNSYSLVGNLLGDFCKGVQIDMLPQAVRQGLANHRAVDHFTDHHPLVRNAKTHFSAQRRRFAGIALDMLFDHFLIRHWPAFYSQPFAAVKQQIYSDIAAAEHLMPPEMAATMRNVYQKDWFASYEQLPSLGYALDRIAQRIRFTNQFSGVIEEIEPVYSKLEHDFLQFYPQLQQHVQQLALEQN</sequence>
<keyword evidence="4" id="KW-0276">Fatty acid metabolism</keyword>
<dbReference type="RefSeq" id="WP_226767042.1">
    <property type="nucleotide sequence ID" value="NZ_BAAAEO010000003.1"/>
</dbReference>
<gene>
    <name evidence="5" type="ORF">GCM10009098_21860</name>
</gene>
<dbReference type="Pfam" id="PF04336">
    <property type="entry name" value="ACP_PD"/>
    <property type="match status" value="1"/>
</dbReference>